<accession>F7WZ82</accession>
<dbReference type="InterPro" id="IPR018101">
    <property type="entry name" value="Transl_elong_Ts_CS"/>
</dbReference>
<dbReference type="HOGENOM" id="CLU_047155_0_2_6"/>
<dbReference type="Gene3D" id="1.10.8.10">
    <property type="entry name" value="DNA helicase RuvA subunit, C-terminal domain"/>
    <property type="match status" value="1"/>
</dbReference>
<evidence type="ECO:0000256" key="4">
    <source>
        <dbReference type="ARBA" id="ARBA00022768"/>
    </source>
</evidence>
<evidence type="ECO:0000256" key="2">
    <source>
        <dbReference type="ARBA" id="ARBA00016956"/>
    </source>
</evidence>
<evidence type="ECO:0000256" key="5">
    <source>
        <dbReference type="ARBA" id="ARBA00022917"/>
    </source>
</evidence>
<dbReference type="InterPro" id="IPR009060">
    <property type="entry name" value="UBA-like_sf"/>
</dbReference>
<dbReference type="eggNOG" id="COG0264">
    <property type="taxonomic scope" value="Bacteria"/>
</dbReference>
<comment type="function">
    <text evidence="6">Associates with the EF-Tu.GDP complex and induces the exchange of GDP to GTP. It remains bound to the aminoacyl-tRNA.EF-Tu.GTP complex up to the GTP hydrolysis stage on the ribosome.</text>
</comment>
<proteinExistence type="inferred from homology"/>
<evidence type="ECO:0000256" key="3">
    <source>
        <dbReference type="ARBA" id="ARBA00022490"/>
    </source>
</evidence>
<keyword evidence="3 6" id="KW-0963">Cytoplasm</keyword>
<dbReference type="FunFam" id="1.10.8.10:FF:000001">
    <property type="entry name" value="Elongation factor Ts"/>
    <property type="match status" value="1"/>
</dbReference>
<dbReference type="Pfam" id="PF00889">
    <property type="entry name" value="EF_TS"/>
    <property type="match status" value="1"/>
</dbReference>
<dbReference type="HAMAP" id="MF_00050">
    <property type="entry name" value="EF_Ts"/>
    <property type="match status" value="1"/>
</dbReference>
<dbReference type="EMBL" id="CP001817">
    <property type="protein sequence ID" value="AEH39736.1"/>
    <property type="molecule type" value="Genomic_DNA"/>
</dbReference>
<dbReference type="NCBIfam" id="TIGR00116">
    <property type="entry name" value="tsf"/>
    <property type="match status" value="1"/>
</dbReference>
<dbReference type="InterPro" id="IPR014039">
    <property type="entry name" value="Transl_elong_EFTs/EF1B_dimer"/>
</dbReference>
<dbReference type="GO" id="GO:0003746">
    <property type="term" value="F:translation elongation factor activity"/>
    <property type="evidence" value="ECO:0007669"/>
    <property type="project" value="UniProtKB-UniRule"/>
</dbReference>
<evidence type="ECO:0000256" key="1">
    <source>
        <dbReference type="ARBA" id="ARBA00005532"/>
    </source>
</evidence>
<dbReference type="Gene3D" id="1.10.286.20">
    <property type="match status" value="1"/>
</dbReference>
<keyword evidence="5 6" id="KW-0648">Protein biosynthesis</keyword>
<dbReference type="Gene3D" id="3.30.479.20">
    <property type="entry name" value="Elongation factor Ts, dimerisation domain"/>
    <property type="match status" value="2"/>
</dbReference>
<dbReference type="PROSITE" id="PS01126">
    <property type="entry name" value="EF_TS_1"/>
    <property type="match status" value="1"/>
</dbReference>
<evidence type="ECO:0000313" key="8">
    <source>
        <dbReference type="EMBL" id="AEH39736.1"/>
    </source>
</evidence>
<comment type="similarity">
    <text evidence="1 6">Belongs to the EF-Ts family.</text>
</comment>
<gene>
    <name evidence="6 8" type="primary">tsf</name>
    <name evidence="8" type="ORF">BCTU_147</name>
</gene>
<dbReference type="InterPro" id="IPR036402">
    <property type="entry name" value="EF-Ts_dimer_sf"/>
</dbReference>
<dbReference type="SUPFAM" id="SSF46934">
    <property type="entry name" value="UBA-like"/>
    <property type="match status" value="1"/>
</dbReference>
<reference evidence="8 9" key="1">
    <citation type="journal article" date="2011" name="Appl. Environ. Microbiol.">
        <title>The genome of Buchnera aphidicola from the aphid Cinara tujafilina provides new clues about the evolutionary history of metabolic losses in bacterial endosymbionts.</title>
        <authorList>
            <person name="Lamelas A."/>
            <person name="Gosalbes M.J."/>
            <person name="Moya A."/>
            <person name="Latorre A."/>
        </authorList>
    </citation>
    <scope>NUCLEOTIDE SEQUENCE [LARGE SCALE GENOMIC DNA]</scope>
    <source>
        <strain evidence="9">Cinara tujafilina</strain>
    </source>
</reference>
<dbReference type="PANTHER" id="PTHR11741">
    <property type="entry name" value="ELONGATION FACTOR TS"/>
    <property type="match status" value="1"/>
</dbReference>
<evidence type="ECO:0000313" key="9">
    <source>
        <dbReference type="Proteomes" id="UP000006811"/>
    </source>
</evidence>
<dbReference type="AlphaFoldDB" id="F7WZ82"/>
<evidence type="ECO:0000259" key="7">
    <source>
        <dbReference type="Pfam" id="PF00889"/>
    </source>
</evidence>
<feature type="domain" description="Translation elongation factor EFTs/EF1B dimerisation" evidence="7">
    <location>
        <begin position="70"/>
        <end position="266"/>
    </location>
</feature>
<dbReference type="CDD" id="cd14275">
    <property type="entry name" value="UBA_EF-Ts"/>
    <property type="match status" value="1"/>
</dbReference>
<sequence length="268" mass="30353">MDHLFLLIKELRKKTGSGLIDCKNALIHTRGDINKAIDYLRSSGTCLALNKLSNKTTEGGVFVCIHNTTGFILELNAETDFVTHTNEFKKFGQELVNYASKHDIDNVNVLKKIFKKEIVSLITKVSENIKINRIKKIFGNIIISYIHMNKIGVLVASSNLELSLKQKECMKNIAMHIVALNPICLTQKEIPQNIIDRELSIQTELAKKTGKSALLLQRIIDGRMKKFINNNTLLNQKFVMDIKKNIREFLEENKVSLSGFIRLQVGTA</sequence>
<comment type="subcellular location">
    <subcellularLocation>
        <location evidence="6">Cytoplasm</location>
    </subcellularLocation>
</comment>
<protein>
    <recommendedName>
        <fullName evidence="2 6">Elongation factor Ts</fullName>
        <shortName evidence="6">EF-Ts</shortName>
    </recommendedName>
</protein>
<dbReference type="PANTHER" id="PTHR11741:SF0">
    <property type="entry name" value="ELONGATION FACTOR TS, MITOCHONDRIAL"/>
    <property type="match status" value="1"/>
</dbReference>
<evidence type="ECO:0000256" key="6">
    <source>
        <dbReference type="HAMAP-Rule" id="MF_00050"/>
    </source>
</evidence>
<dbReference type="InterPro" id="IPR001816">
    <property type="entry name" value="Transl_elong_EFTs/EF1B"/>
</dbReference>
<keyword evidence="4 6" id="KW-0251">Elongation factor</keyword>
<dbReference type="Proteomes" id="UP000006811">
    <property type="component" value="Chromosome"/>
</dbReference>
<keyword evidence="9" id="KW-1185">Reference proteome</keyword>
<name>F7WZ82_9GAMM</name>
<feature type="region of interest" description="Involved in Mg(2+) ion dislocation from EF-Tu" evidence="6">
    <location>
        <begin position="79"/>
        <end position="82"/>
    </location>
</feature>
<dbReference type="STRING" id="261317.BCTU_147"/>
<dbReference type="SUPFAM" id="SSF54713">
    <property type="entry name" value="Elongation factor Ts (EF-Ts), dimerisation domain"/>
    <property type="match status" value="1"/>
</dbReference>
<dbReference type="OrthoDB" id="9808348at2"/>
<dbReference type="KEGG" id="baj:BCTU_147"/>
<organism evidence="8 9">
    <name type="scientific">Buchnera aphidicola</name>
    <name type="common">Cinara tujafilina</name>
    <dbReference type="NCBI Taxonomy" id="261317"/>
    <lineage>
        <taxon>Bacteria</taxon>
        <taxon>Pseudomonadati</taxon>
        <taxon>Pseudomonadota</taxon>
        <taxon>Gammaproteobacteria</taxon>
        <taxon>Enterobacterales</taxon>
        <taxon>Erwiniaceae</taxon>
        <taxon>Buchnera</taxon>
    </lineage>
</organism>
<dbReference type="GO" id="GO:0005737">
    <property type="term" value="C:cytoplasm"/>
    <property type="evidence" value="ECO:0007669"/>
    <property type="project" value="UniProtKB-SubCell"/>
</dbReference>